<accession>A0ACB8DG55</accession>
<organism evidence="1 2">
    <name type="scientific">Dermacentor silvarum</name>
    <name type="common">Tick</name>
    <dbReference type="NCBI Taxonomy" id="543639"/>
    <lineage>
        <taxon>Eukaryota</taxon>
        <taxon>Metazoa</taxon>
        <taxon>Ecdysozoa</taxon>
        <taxon>Arthropoda</taxon>
        <taxon>Chelicerata</taxon>
        <taxon>Arachnida</taxon>
        <taxon>Acari</taxon>
        <taxon>Parasitiformes</taxon>
        <taxon>Ixodida</taxon>
        <taxon>Ixodoidea</taxon>
        <taxon>Ixodidae</taxon>
        <taxon>Rhipicephalinae</taxon>
        <taxon>Dermacentor</taxon>
    </lineage>
</organism>
<gene>
    <name evidence="1" type="ORF">HPB49_022235</name>
</gene>
<comment type="caution">
    <text evidence="1">The sequence shown here is derived from an EMBL/GenBank/DDBJ whole genome shotgun (WGS) entry which is preliminary data.</text>
</comment>
<proteinExistence type="predicted"/>
<evidence type="ECO:0000313" key="2">
    <source>
        <dbReference type="Proteomes" id="UP000821865"/>
    </source>
</evidence>
<name>A0ACB8DG55_DERSI</name>
<reference evidence="1" key="1">
    <citation type="submission" date="2020-05" db="EMBL/GenBank/DDBJ databases">
        <title>Large-scale comparative analyses of tick genomes elucidate their genetic diversity and vector capacities.</title>
        <authorList>
            <person name="Jia N."/>
            <person name="Wang J."/>
            <person name="Shi W."/>
            <person name="Du L."/>
            <person name="Sun Y."/>
            <person name="Zhan W."/>
            <person name="Jiang J."/>
            <person name="Wang Q."/>
            <person name="Zhang B."/>
            <person name="Ji P."/>
            <person name="Sakyi L.B."/>
            <person name="Cui X."/>
            <person name="Yuan T."/>
            <person name="Jiang B."/>
            <person name="Yang W."/>
            <person name="Lam T.T.-Y."/>
            <person name="Chang Q."/>
            <person name="Ding S."/>
            <person name="Wang X."/>
            <person name="Zhu J."/>
            <person name="Ruan X."/>
            <person name="Zhao L."/>
            <person name="Wei J."/>
            <person name="Que T."/>
            <person name="Du C."/>
            <person name="Cheng J."/>
            <person name="Dai P."/>
            <person name="Han X."/>
            <person name="Huang E."/>
            <person name="Gao Y."/>
            <person name="Liu J."/>
            <person name="Shao H."/>
            <person name="Ye R."/>
            <person name="Li L."/>
            <person name="Wei W."/>
            <person name="Wang X."/>
            <person name="Wang C."/>
            <person name="Yang T."/>
            <person name="Huo Q."/>
            <person name="Li W."/>
            <person name="Guo W."/>
            <person name="Chen H."/>
            <person name="Zhou L."/>
            <person name="Ni X."/>
            <person name="Tian J."/>
            <person name="Zhou Y."/>
            <person name="Sheng Y."/>
            <person name="Liu T."/>
            <person name="Pan Y."/>
            <person name="Xia L."/>
            <person name="Li J."/>
            <person name="Zhao F."/>
            <person name="Cao W."/>
        </authorList>
    </citation>
    <scope>NUCLEOTIDE SEQUENCE</scope>
    <source>
        <strain evidence="1">Dsil-2018</strain>
    </source>
</reference>
<protein>
    <submittedName>
        <fullName evidence="1">Uncharacterized protein</fullName>
    </submittedName>
</protein>
<keyword evidence="2" id="KW-1185">Reference proteome</keyword>
<evidence type="ECO:0000313" key="1">
    <source>
        <dbReference type="EMBL" id="KAH7967077.1"/>
    </source>
</evidence>
<sequence length="153" mass="17789">MSKSRVSQREIAKKMRRSLATVNRICQAIAQQGRLHDAPRLTSSRATTPEENLLIVAACVADSFQTAREIRDNLRLNVSERLIKRRLEEAGLYSPISAQKPLLSAHCQLRLSFDEQHRTWSAADWNIVVFSDESTFRTRWDQQHRVWRPTNYQ</sequence>
<dbReference type="Proteomes" id="UP000821865">
    <property type="component" value="Chromosome 2"/>
</dbReference>
<dbReference type="EMBL" id="CM023471">
    <property type="protein sequence ID" value="KAH7967077.1"/>
    <property type="molecule type" value="Genomic_DNA"/>
</dbReference>